<sequence length="258" mass="30212">MFNYISSHNDSYIVIENNKILIIKNNKINTIEHSVDISIVEGNYFVDREKRLYKVEEDIEFLTKLDKSVSKMCLYKGILFIADRFGNVYTWSNSVKKLIMGNLCYTTSMVVYEDKIITSDKYGRIRISDMNGKIISYVFLEDKPIISMCMSKNLVVATKSKVFLLNNEFKIINTFEYEEIRKVINFNNDILILCNNSVILNDNFNNKAFGFCYDAFTKNNDILFIDKNKQLILNSEFITNLDASYDTNFNQLRNIEEF</sequence>
<dbReference type="EMBL" id="KK365271">
    <property type="protein sequence ID" value="KCZ79465.1"/>
    <property type="molecule type" value="Genomic_DNA"/>
</dbReference>
<dbReference type="SUPFAM" id="SSF50978">
    <property type="entry name" value="WD40 repeat-like"/>
    <property type="match status" value="1"/>
</dbReference>
<accession>A0A059EX26</accession>
<dbReference type="HOGENOM" id="CLU_1077581_0_0_1"/>
<evidence type="ECO:0000313" key="2">
    <source>
        <dbReference type="Proteomes" id="UP000030655"/>
    </source>
</evidence>
<reference evidence="2" key="1">
    <citation type="submission" date="2013-02" db="EMBL/GenBank/DDBJ databases">
        <authorList>
            <consortium name="The Broad Institute Genome Sequencing Platform"/>
            <person name="Cuomo C."/>
            <person name="Becnel J."/>
            <person name="Sanscrainte N."/>
            <person name="Walker B."/>
            <person name="Young S.K."/>
            <person name="Zeng Q."/>
            <person name="Gargeya S."/>
            <person name="Fitzgerald M."/>
            <person name="Haas B."/>
            <person name="Abouelleil A."/>
            <person name="Alvarado L."/>
            <person name="Arachchi H.M."/>
            <person name="Berlin A.M."/>
            <person name="Chapman S.B."/>
            <person name="Dewar J."/>
            <person name="Goldberg J."/>
            <person name="Griggs A."/>
            <person name="Gujja S."/>
            <person name="Hansen M."/>
            <person name="Howarth C."/>
            <person name="Imamovic A."/>
            <person name="Larimer J."/>
            <person name="McCowan C."/>
            <person name="Murphy C."/>
            <person name="Neiman D."/>
            <person name="Pearson M."/>
            <person name="Priest M."/>
            <person name="Roberts A."/>
            <person name="Saif S."/>
            <person name="Shea T."/>
            <person name="Sisk P."/>
            <person name="Sykes S."/>
            <person name="Wortman J."/>
            <person name="Nusbaum C."/>
            <person name="Birren B."/>
        </authorList>
    </citation>
    <scope>NUCLEOTIDE SEQUENCE [LARGE SCALE GENOMIC DNA]</scope>
    <source>
        <strain evidence="2">PRA339</strain>
    </source>
</reference>
<evidence type="ECO:0008006" key="3">
    <source>
        <dbReference type="Google" id="ProtNLM"/>
    </source>
</evidence>
<proteinExistence type="predicted"/>
<dbReference type="AlphaFoldDB" id="A0A059EX26"/>
<organism evidence="1 2">
    <name type="scientific">Anncaliia algerae PRA339</name>
    <dbReference type="NCBI Taxonomy" id="1288291"/>
    <lineage>
        <taxon>Eukaryota</taxon>
        <taxon>Fungi</taxon>
        <taxon>Fungi incertae sedis</taxon>
        <taxon>Microsporidia</taxon>
        <taxon>Tubulinosematoidea</taxon>
        <taxon>Tubulinosematidae</taxon>
        <taxon>Anncaliia</taxon>
    </lineage>
</organism>
<name>A0A059EX26_9MICR</name>
<reference evidence="1 2" key="2">
    <citation type="submission" date="2014-03" db="EMBL/GenBank/DDBJ databases">
        <title>The Genome Sequence of Anncaliia algerae insect isolate PRA339.</title>
        <authorList>
            <consortium name="The Broad Institute Genome Sequencing Platform"/>
            <consortium name="The Broad Institute Genome Sequencing Center for Infectious Disease"/>
            <person name="Cuomo C."/>
            <person name="Becnel J."/>
            <person name="Sanscrainte N."/>
            <person name="Walker B."/>
            <person name="Young S.K."/>
            <person name="Zeng Q."/>
            <person name="Gargeya S."/>
            <person name="Fitzgerald M."/>
            <person name="Haas B."/>
            <person name="Abouelleil A."/>
            <person name="Alvarado L."/>
            <person name="Arachchi H.M."/>
            <person name="Berlin A.M."/>
            <person name="Chapman S.B."/>
            <person name="Dewar J."/>
            <person name="Goldberg J."/>
            <person name="Griggs A."/>
            <person name="Gujja S."/>
            <person name="Hansen M."/>
            <person name="Howarth C."/>
            <person name="Imamovic A."/>
            <person name="Larimer J."/>
            <person name="McCowan C."/>
            <person name="Murphy C."/>
            <person name="Neiman D."/>
            <person name="Pearson M."/>
            <person name="Priest M."/>
            <person name="Roberts A."/>
            <person name="Saif S."/>
            <person name="Shea T."/>
            <person name="Sisk P."/>
            <person name="Sykes S."/>
            <person name="Wortman J."/>
            <person name="Nusbaum C."/>
            <person name="Birren B."/>
        </authorList>
    </citation>
    <scope>NUCLEOTIDE SEQUENCE [LARGE SCALE GENOMIC DNA]</scope>
    <source>
        <strain evidence="1 2">PRA339</strain>
    </source>
</reference>
<dbReference type="VEuPathDB" id="MicrosporidiaDB:H312_03139"/>
<dbReference type="InterPro" id="IPR036322">
    <property type="entry name" value="WD40_repeat_dom_sf"/>
</dbReference>
<keyword evidence="2" id="KW-1185">Reference proteome</keyword>
<dbReference type="Proteomes" id="UP000030655">
    <property type="component" value="Unassembled WGS sequence"/>
</dbReference>
<dbReference type="OrthoDB" id="339900at2759"/>
<protein>
    <recommendedName>
        <fullName evidence="3">CNH domain-containing protein</fullName>
    </recommendedName>
</protein>
<gene>
    <name evidence="1" type="ORF">H312_03139</name>
</gene>
<evidence type="ECO:0000313" key="1">
    <source>
        <dbReference type="EMBL" id="KCZ79465.1"/>
    </source>
</evidence>